<dbReference type="EMBL" id="AP035768">
    <property type="protein sequence ID" value="BFO21612.1"/>
    <property type="molecule type" value="Genomic_DNA"/>
</dbReference>
<evidence type="ECO:0000256" key="1">
    <source>
        <dbReference type="SAM" id="MobiDB-lite"/>
    </source>
</evidence>
<feature type="region of interest" description="Disordered" evidence="1">
    <location>
        <begin position="45"/>
        <end position="98"/>
    </location>
</feature>
<gene>
    <name evidence="2" type="ORF">SHKM778_80000</name>
</gene>
<feature type="compositionally biased region" description="Low complexity" evidence="1">
    <location>
        <begin position="78"/>
        <end position="98"/>
    </location>
</feature>
<organism evidence="2">
    <name type="scientific">Streptomyces haneummycinicus</name>
    <dbReference type="NCBI Taxonomy" id="3074435"/>
    <lineage>
        <taxon>Bacteria</taxon>
        <taxon>Bacillati</taxon>
        <taxon>Actinomycetota</taxon>
        <taxon>Actinomycetes</taxon>
        <taxon>Kitasatosporales</taxon>
        <taxon>Streptomycetaceae</taxon>
        <taxon>Streptomyces</taxon>
    </lineage>
</organism>
<proteinExistence type="predicted"/>
<evidence type="ECO:0000313" key="2">
    <source>
        <dbReference type="EMBL" id="BFO21612.1"/>
    </source>
</evidence>
<reference evidence="2" key="1">
    <citation type="submission" date="2024-06" db="EMBL/GenBank/DDBJ databases">
        <authorList>
            <consortium name="consrtm"/>
            <person name="Uemura M."/>
            <person name="Terahara T."/>
        </authorList>
    </citation>
    <scope>NUCLEOTIDE SEQUENCE</scope>
    <source>
        <strain evidence="2">KM77-8</strain>
    </source>
</reference>
<reference evidence="2" key="2">
    <citation type="submission" date="2024-07" db="EMBL/GenBank/DDBJ databases">
        <title>Streptomyces haneummycinica sp. nov., a new antibiotic-producing actinobacterium isolated from marine sediment.</title>
        <authorList>
            <person name="Uemura M."/>
            <person name="Hamada M."/>
            <person name="Hirano S."/>
            <person name="Kobayashi K."/>
            <person name="Ohshiro T."/>
            <person name="Kobayashi T."/>
            <person name="Terahara T."/>
        </authorList>
    </citation>
    <scope>NUCLEOTIDE SEQUENCE</scope>
    <source>
        <strain evidence="2">KM77-8</strain>
    </source>
</reference>
<sequence>MNVALYSYPDDGRLSVPVAAVDPAGYAALTRHTDIGAVTADELKAPDGAEPLPALASPRSPTATGPGRSGCGSTAAATSPYGSRRYGSGPRRSSGTSS</sequence>
<dbReference type="AlphaFoldDB" id="A0AAT9HWK9"/>
<name>A0AAT9HWK9_9ACTN</name>
<accession>A0AAT9HWK9</accession>
<protein>
    <submittedName>
        <fullName evidence="2">Uncharacterized protein</fullName>
    </submittedName>
</protein>